<dbReference type="Proteomes" id="UP000694580">
    <property type="component" value="Chromosome 7"/>
</dbReference>
<comment type="subunit">
    <text evidence="6">Heterodimer of a 32 kDa chain and a 20 kDa chain; disulfide-linked.</text>
</comment>
<dbReference type="GO" id="GO:0004185">
    <property type="term" value="F:serine-type carboxypeptidase activity"/>
    <property type="evidence" value="ECO:0007669"/>
    <property type="project" value="UniProtKB-UniRule"/>
</dbReference>
<dbReference type="PANTHER" id="PTHR11802">
    <property type="entry name" value="SERINE PROTEASE FAMILY S10 SERINE CARBOXYPEPTIDASE"/>
    <property type="match status" value="1"/>
</dbReference>
<dbReference type="InterPro" id="IPR029058">
    <property type="entry name" value="AB_hydrolase_fold"/>
</dbReference>
<comment type="function">
    <text evidence="5">Protective protein appears to be essential for both the activity of beta-galactosidase and neuraminidase, it associates with these enzymes and exerts a protective function necessary for their stability and activity. This protein is also a carboxypeptidase and can deamidate tachykinins.</text>
</comment>
<evidence type="ECO:0000256" key="7">
    <source>
        <dbReference type="RuleBase" id="RU361156"/>
    </source>
</evidence>
<dbReference type="PROSITE" id="PS00131">
    <property type="entry name" value="CARBOXYPEPT_SER_SER"/>
    <property type="match status" value="1"/>
</dbReference>
<proteinExistence type="inferred from homology"/>
<dbReference type="GO" id="GO:0031647">
    <property type="term" value="P:regulation of protein stability"/>
    <property type="evidence" value="ECO:0007669"/>
    <property type="project" value="UniProtKB-ARBA"/>
</dbReference>
<evidence type="ECO:0000256" key="1">
    <source>
        <dbReference type="ARBA" id="ARBA00009431"/>
    </source>
</evidence>
<evidence type="ECO:0000256" key="6">
    <source>
        <dbReference type="ARBA" id="ARBA00061741"/>
    </source>
</evidence>
<evidence type="ECO:0000313" key="8">
    <source>
        <dbReference type="Ensembl" id="ENSDCDP00010030268.1"/>
    </source>
</evidence>
<dbReference type="InterPro" id="IPR001563">
    <property type="entry name" value="Peptidase_S10"/>
</dbReference>
<accession>A0AAY4CB24</accession>
<evidence type="ECO:0000256" key="5">
    <source>
        <dbReference type="ARBA" id="ARBA00054649"/>
    </source>
</evidence>
<evidence type="ECO:0000256" key="3">
    <source>
        <dbReference type="ARBA" id="ARBA00022670"/>
    </source>
</evidence>
<dbReference type="SUPFAM" id="SSF53474">
    <property type="entry name" value="alpha/beta-Hydrolases"/>
    <property type="match status" value="1"/>
</dbReference>
<reference evidence="8 9" key="1">
    <citation type="submission" date="2020-06" db="EMBL/GenBank/DDBJ databases">
        <authorList>
            <consortium name="Wellcome Sanger Institute Data Sharing"/>
        </authorList>
    </citation>
    <scope>NUCLEOTIDE SEQUENCE [LARGE SCALE GENOMIC DNA]</scope>
</reference>
<protein>
    <recommendedName>
        <fullName evidence="7">Carboxypeptidase</fullName>
        <ecNumber evidence="7">3.4.16.-</ecNumber>
    </recommendedName>
</protein>
<evidence type="ECO:0000256" key="4">
    <source>
        <dbReference type="ARBA" id="ARBA00022801"/>
    </source>
</evidence>
<sequence length="418" mass="46109">NGNLVYSEAQEKSTMLAWCSALALAFCVAATAAQNGAEADLVTSLPGLSETPTFQHYSGYLQAGSGKYFHYWFVESQNNPSTDPFILWLNGGPGCSSLEGMLSENGPFHLHDDATVYLNPYSWNLVANVLYLESPAGVGFSYSTTGNYSTSDPQVAEDNYNALLDFFNKFPSFASNNFYIFAESYGGVYGPSLAQYIISNSANINLKGVGVGNGMTNYALNDQSLIYFGYYHGLFSESLWNQMNQACCSGGSCNFYSNSDSNCMNIEAAIPGVPMCINGTAMYEWLNNPEVRSALHIPTSVQSWELCSHTVGTLYQRTYTDMTSFYQSLLQKNLQLLVYNGDVDMACNFLGAKWFVDSLNLQALTQYGPWYFEDQIAGYVQQYKNLTLLTVKGAGHMVPEYKPGPALQLLKNYLANSY</sequence>
<keyword evidence="3 7" id="KW-0645">Protease</keyword>
<keyword evidence="2 7" id="KW-0121">Carboxypeptidase</keyword>
<dbReference type="AlphaFoldDB" id="A0AAY4CB24"/>
<dbReference type="GeneTree" id="ENSGT00880000138014"/>
<comment type="similarity">
    <text evidence="1 7">Belongs to the peptidase S10 family.</text>
</comment>
<feature type="signal peptide" evidence="7">
    <location>
        <begin position="1"/>
        <end position="33"/>
    </location>
</feature>
<evidence type="ECO:0000256" key="2">
    <source>
        <dbReference type="ARBA" id="ARBA00022645"/>
    </source>
</evidence>
<dbReference type="FunFam" id="3.40.50.1820:FF:000335">
    <property type="entry name" value="Carboxypeptidase"/>
    <property type="match status" value="1"/>
</dbReference>
<reference evidence="8" key="3">
    <citation type="submission" date="2025-09" db="UniProtKB">
        <authorList>
            <consortium name="Ensembl"/>
        </authorList>
    </citation>
    <scope>IDENTIFICATION</scope>
</reference>
<organism evidence="8 9">
    <name type="scientific">Denticeps clupeoides</name>
    <name type="common">denticle herring</name>
    <dbReference type="NCBI Taxonomy" id="299321"/>
    <lineage>
        <taxon>Eukaryota</taxon>
        <taxon>Metazoa</taxon>
        <taxon>Chordata</taxon>
        <taxon>Craniata</taxon>
        <taxon>Vertebrata</taxon>
        <taxon>Euteleostomi</taxon>
        <taxon>Actinopterygii</taxon>
        <taxon>Neopterygii</taxon>
        <taxon>Teleostei</taxon>
        <taxon>Clupei</taxon>
        <taxon>Clupeiformes</taxon>
        <taxon>Denticipitoidei</taxon>
        <taxon>Denticipitidae</taxon>
        <taxon>Denticeps</taxon>
    </lineage>
</organism>
<dbReference type="PRINTS" id="PR00724">
    <property type="entry name" value="CRBOXYPTASEC"/>
</dbReference>
<dbReference type="GO" id="GO:0006508">
    <property type="term" value="P:proteolysis"/>
    <property type="evidence" value="ECO:0007669"/>
    <property type="project" value="UniProtKB-KW"/>
</dbReference>
<dbReference type="InterPro" id="IPR018202">
    <property type="entry name" value="Ser_caboxypep_ser_AS"/>
</dbReference>
<gene>
    <name evidence="8" type="primary">LOC114794518</name>
</gene>
<keyword evidence="9" id="KW-1185">Reference proteome</keyword>
<evidence type="ECO:0000313" key="9">
    <source>
        <dbReference type="Proteomes" id="UP000694580"/>
    </source>
</evidence>
<dbReference type="GO" id="GO:1904715">
    <property type="term" value="P:negative regulation of chaperone-mediated autophagy"/>
    <property type="evidence" value="ECO:0007669"/>
    <property type="project" value="UniProtKB-ARBA"/>
</dbReference>
<reference evidence="8" key="2">
    <citation type="submission" date="2025-08" db="UniProtKB">
        <authorList>
            <consortium name="Ensembl"/>
        </authorList>
    </citation>
    <scope>IDENTIFICATION</scope>
</reference>
<name>A0AAY4CB24_9TELE</name>
<keyword evidence="4 7" id="KW-0378">Hydrolase</keyword>
<dbReference type="PROSITE" id="PS00560">
    <property type="entry name" value="CARBOXYPEPT_SER_HIS"/>
    <property type="match status" value="1"/>
</dbReference>
<keyword evidence="7" id="KW-0732">Signal</keyword>
<dbReference type="EC" id="3.4.16.-" evidence="7"/>
<dbReference type="PANTHER" id="PTHR11802:SF471">
    <property type="entry name" value="CARBOXYPEPTIDASE"/>
    <property type="match status" value="1"/>
</dbReference>
<dbReference type="Gene3D" id="3.40.50.1820">
    <property type="entry name" value="alpha/beta hydrolase"/>
    <property type="match status" value="1"/>
</dbReference>
<feature type="chain" id="PRO_5044046637" description="Carboxypeptidase" evidence="7">
    <location>
        <begin position="34"/>
        <end position="418"/>
    </location>
</feature>
<dbReference type="Ensembl" id="ENSDCDT00010037619.1">
    <property type="protein sequence ID" value="ENSDCDP00010030268.1"/>
    <property type="gene ID" value="ENSDCDG00010019173.1"/>
</dbReference>
<dbReference type="InterPro" id="IPR033124">
    <property type="entry name" value="Ser_caboxypep_his_AS"/>
</dbReference>
<dbReference type="Pfam" id="PF00450">
    <property type="entry name" value="Peptidase_S10"/>
    <property type="match status" value="2"/>
</dbReference>